<organism evidence="2 3">
    <name type="scientific">Anoxynatronum buryatiense</name>
    <dbReference type="NCBI Taxonomy" id="489973"/>
    <lineage>
        <taxon>Bacteria</taxon>
        <taxon>Bacillati</taxon>
        <taxon>Bacillota</taxon>
        <taxon>Clostridia</taxon>
        <taxon>Eubacteriales</taxon>
        <taxon>Clostridiaceae</taxon>
        <taxon>Anoxynatronum</taxon>
    </lineage>
</organism>
<gene>
    <name evidence="2" type="ORF">SAMN06296020_11227</name>
</gene>
<protein>
    <submittedName>
        <fullName evidence="2">Uncharacterized protein</fullName>
    </submittedName>
</protein>
<reference evidence="2" key="1">
    <citation type="submission" date="2017-05" db="EMBL/GenBank/DDBJ databases">
        <authorList>
            <person name="Varghese N."/>
            <person name="Submissions S."/>
        </authorList>
    </citation>
    <scope>NUCLEOTIDE SEQUENCE</scope>
    <source>
        <strain evidence="2">Su22</strain>
    </source>
</reference>
<evidence type="ECO:0000313" key="3">
    <source>
        <dbReference type="Proteomes" id="UP001158066"/>
    </source>
</evidence>
<feature type="transmembrane region" description="Helical" evidence="1">
    <location>
        <begin position="25"/>
        <end position="43"/>
    </location>
</feature>
<sequence length="148" mass="17643">MMETLRDKLESLFEVKQTKYTGKRIALTFILIVLAAFSLPMYFRYEAWVHDTYAAEYHEVKQWVVAYGQDHGTYPLSGQMKLDEEKDLAAFFSENHLNPDRQLYYLDMTAFPKADNLKYTYVFDPDHRALFTTEYIIYDMKRMHLPGR</sequence>
<keyword evidence="1" id="KW-0472">Membrane</keyword>
<keyword evidence="1" id="KW-1133">Transmembrane helix</keyword>
<evidence type="ECO:0000313" key="2">
    <source>
        <dbReference type="EMBL" id="SMP64877.1"/>
    </source>
</evidence>
<evidence type="ECO:0000256" key="1">
    <source>
        <dbReference type="SAM" id="Phobius"/>
    </source>
</evidence>
<dbReference type="RefSeq" id="WP_283410073.1">
    <property type="nucleotide sequence ID" value="NZ_FXUF01000012.1"/>
</dbReference>
<name>A0AA46AJZ3_9CLOT</name>
<accession>A0AA46AJZ3</accession>
<comment type="caution">
    <text evidence="2">The sequence shown here is derived from an EMBL/GenBank/DDBJ whole genome shotgun (WGS) entry which is preliminary data.</text>
</comment>
<keyword evidence="3" id="KW-1185">Reference proteome</keyword>
<dbReference type="EMBL" id="FXUF01000012">
    <property type="protein sequence ID" value="SMP64877.1"/>
    <property type="molecule type" value="Genomic_DNA"/>
</dbReference>
<keyword evidence="1" id="KW-0812">Transmembrane</keyword>
<dbReference type="AlphaFoldDB" id="A0AA46AJZ3"/>
<proteinExistence type="predicted"/>
<dbReference type="Proteomes" id="UP001158066">
    <property type="component" value="Unassembled WGS sequence"/>
</dbReference>